<evidence type="ECO:0000313" key="5">
    <source>
        <dbReference type="Proteomes" id="UP000008983"/>
    </source>
</evidence>
<evidence type="ECO:0008006" key="6">
    <source>
        <dbReference type="Google" id="ProtNLM"/>
    </source>
</evidence>
<dbReference type="PANTHER" id="PTHR45912">
    <property type="entry name" value="CILIA- AND FLAGELLA-ASSOCIATED PROTEIN 47"/>
    <property type="match status" value="1"/>
</dbReference>
<dbReference type="Gene3D" id="2.60.40.10">
    <property type="entry name" value="Immunoglobulins"/>
    <property type="match status" value="1"/>
</dbReference>
<feature type="non-terminal residue" evidence="4">
    <location>
        <position position="1"/>
    </location>
</feature>
<evidence type="ECO:0000256" key="1">
    <source>
        <dbReference type="SAM" id="MobiDB-lite"/>
    </source>
</evidence>
<dbReference type="SUPFAM" id="SSF49354">
    <property type="entry name" value="PapD-like"/>
    <property type="match status" value="1"/>
</dbReference>
<evidence type="ECO:0000259" key="3">
    <source>
        <dbReference type="Pfam" id="PF26579"/>
    </source>
</evidence>
<dbReference type="InterPro" id="IPR058952">
    <property type="entry name" value="Ig_CFAP47"/>
</dbReference>
<feature type="domain" description="CFAP47-like immunoglobulin-like" evidence="3">
    <location>
        <begin position="961"/>
        <end position="1073"/>
    </location>
</feature>
<feature type="region of interest" description="Disordered" evidence="1">
    <location>
        <begin position="385"/>
        <end position="408"/>
    </location>
</feature>
<reference evidence="4 5" key="1">
    <citation type="submission" date="2011-07" db="EMBL/GenBank/DDBJ databases">
        <authorList>
            <person name="Coyne R."/>
            <person name="Brami D."/>
            <person name="Johnson J."/>
            <person name="Hostetler J."/>
            <person name="Hannick L."/>
            <person name="Clark T."/>
            <person name="Cassidy-Hanley D."/>
            <person name="Inman J."/>
        </authorList>
    </citation>
    <scope>NUCLEOTIDE SEQUENCE [LARGE SCALE GENOMIC DNA]</scope>
    <source>
        <strain evidence="4 5">G5</strain>
    </source>
</reference>
<dbReference type="OMA" id="FAPDSMK"/>
<dbReference type="OrthoDB" id="10060824at2759"/>
<dbReference type="GO" id="GO:0005929">
    <property type="term" value="C:cilium"/>
    <property type="evidence" value="ECO:0007669"/>
    <property type="project" value="TreeGrafter"/>
</dbReference>
<dbReference type="PANTHER" id="PTHR45912:SF3">
    <property type="entry name" value="CILIA- AND FLAGELLA-ASSOCIATED PROTEIN 47"/>
    <property type="match status" value="1"/>
</dbReference>
<accession>G0QU25</accession>
<feature type="domain" description="MSP" evidence="2">
    <location>
        <begin position="771"/>
        <end position="832"/>
    </location>
</feature>
<dbReference type="Proteomes" id="UP000008983">
    <property type="component" value="Unassembled WGS sequence"/>
</dbReference>
<keyword evidence="5" id="KW-1185">Reference proteome</keyword>
<dbReference type="Pfam" id="PF00635">
    <property type="entry name" value="Motile_Sperm"/>
    <property type="match status" value="1"/>
</dbReference>
<dbReference type="EMBL" id="GL983897">
    <property type="protein sequence ID" value="EGR31281.1"/>
    <property type="molecule type" value="Genomic_DNA"/>
</dbReference>
<proteinExistence type="predicted"/>
<dbReference type="GeneID" id="14907419"/>
<dbReference type="InterPro" id="IPR000535">
    <property type="entry name" value="MSP_dom"/>
</dbReference>
<organism evidence="4 5">
    <name type="scientific">Ichthyophthirius multifiliis</name>
    <name type="common">White spot disease agent</name>
    <name type="synonym">Ich</name>
    <dbReference type="NCBI Taxonomy" id="5932"/>
    <lineage>
        <taxon>Eukaryota</taxon>
        <taxon>Sar</taxon>
        <taxon>Alveolata</taxon>
        <taxon>Ciliophora</taxon>
        <taxon>Intramacronucleata</taxon>
        <taxon>Oligohymenophorea</taxon>
        <taxon>Hymenostomatida</taxon>
        <taxon>Ophryoglenina</taxon>
        <taxon>Ichthyophthirius</taxon>
    </lineage>
</organism>
<evidence type="ECO:0000313" key="4">
    <source>
        <dbReference type="EMBL" id="EGR31281.1"/>
    </source>
</evidence>
<gene>
    <name evidence="4" type="ORF">IMG5_114390</name>
</gene>
<name>G0QU25_ICHMU</name>
<dbReference type="RefSeq" id="XP_004034767.1">
    <property type="nucleotide sequence ID" value="XM_004034719.1"/>
</dbReference>
<dbReference type="InParanoid" id="G0QU25"/>
<dbReference type="InterPro" id="IPR008962">
    <property type="entry name" value="PapD-like_sf"/>
</dbReference>
<dbReference type="STRING" id="857967.G0QU25"/>
<protein>
    <recommendedName>
        <fullName evidence="6">MSP domain-containing protein</fullName>
    </recommendedName>
</protein>
<sequence>ANDEDFLHNCEKLQNILQDIKLSTQFNAVELAIPSAREILLFIIQLSQTLPYYIPKQQPIIFSCVLGEEIAKIIEINNPTLKPISYWVSLEGSEDFKLDSEDNFRIESKGTFKYRVKFYSRVSNVQTARIAFTNKKESTSIASAIVFDLKSQITGRISEQIWNVDTPLYECKEFSIQIHNKFQNCEYGDFQIQIIHEYELKKSDEQKVEDIKETKKKPFSIIQNQKKKKEEEPPIEVEKVNFPQFFCRVERIKLKRNARFNLQMAFIPLIFETQKCYIVFNDPKVGEFQHEIRGKVEMPEEVIEIPEKPIQIYVDTPKIWNLNLTFKNNGFKNAKKSLEQWLVEKNNSKFSKNQLLSQKTKKFQSIITEQIKKYVNTISSDKQQSNDVQSSCQNHSLNSKQPPSTSTQGQIELETNVLPFNFQFKNPFKDYIAYITIKNIQKTDVRKFKLVTTALPKPVKALLEMTAPARECIMQEIPIINNTEKDWQMKIQLTYNIQDTPFKYFFVNFPPKNTHQDRPNSFREFVIKKKTTGNIPICFFPEWICTSEAKLIIQNPLTCDQFEYDLKGIAEEPLAIDHFVVTSLARQTVQKEIVIDNSNNEQAITYNVTTDLIGAVGEPQISVQGKRKAIYLLKIHPVMSGQYTGSVTFTKPDGTYIWWTVLLNTQSPNADKVIDLVTCLRKPVAFDIDLYNPADEIANFEVLMEGDGLQGELYFSIKPNQKYKYELFFMPLKVQKQKGSVAFVSKKLGEIWYELNLIAEDSDIIRLPVLKAELGKTEQHEITLENPSNEDVPIQVKISNPSNYEVYPENIVIPAYDQCQVNIIYRPNMLDKPQTCEITFNTATIGKWVYSLHGQGLPPTNFECTNIISGLNKDYSSFLNFKNPFKDTIQVRIFLDTRDKKVLEVLKLVKKGKEAYITIPSQTIYQIPFTFQPKEIRCYECDVVVSMNEKIKWRFPIRAVTESFSTGILETFKTKARVQINQEFSVHLPGLNNLQDNNETFKYELQNIPEEMKKIIDKSLRITMTKDTLQSLDEYLQFSVAFKPMKPFKCLVDFIIKRLSGGFWKFKIHLEASPPNEDDVIILSAVVGKLDQASFKLTNRFKTFATFKAFFTEDSDFEFTVSPMSGLLEPYGKGGTHFLIKFSPLEYGKVRQGKLIIETDEMYWSYILKGVLPTYKPPIISESNINFVNRNYIEVKSQKDREKKNFLANNIKQSNNILQSPSQVSLKKSQTPSVLKGYFNYVPSLAGGEENVSVISSKTKSLKRAQTAKIVNKRE</sequence>
<dbReference type="AlphaFoldDB" id="G0QU25"/>
<evidence type="ECO:0000259" key="2">
    <source>
        <dbReference type="Pfam" id="PF00635"/>
    </source>
</evidence>
<dbReference type="GO" id="GO:0060271">
    <property type="term" value="P:cilium assembly"/>
    <property type="evidence" value="ECO:0007669"/>
    <property type="project" value="TreeGrafter"/>
</dbReference>
<dbReference type="eggNOG" id="ENOG502QQ4Q">
    <property type="taxonomic scope" value="Eukaryota"/>
</dbReference>
<dbReference type="InterPro" id="IPR013783">
    <property type="entry name" value="Ig-like_fold"/>
</dbReference>
<dbReference type="Pfam" id="PF26579">
    <property type="entry name" value="Ig_CFAP47"/>
    <property type="match status" value="1"/>
</dbReference>